<dbReference type="Gene3D" id="3.90.110.10">
    <property type="entry name" value="Lactate dehydrogenase/glycoside hydrolase, family 4, C-terminal"/>
    <property type="match status" value="1"/>
</dbReference>
<reference evidence="9" key="1">
    <citation type="submission" date="2025-08" db="UniProtKB">
        <authorList>
            <consortium name="RefSeq"/>
        </authorList>
    </citation>
    <scope>IDENTIFICATION</scope>
    <source>
        <tissue evidence="9">Tentacle</tissue>
    </source>
</reference>
<dbReference type="RefSeq" id="XP_031552879.1">
    <property type="nucleotide sequence ID" value="XM_031697019.1"/>
</dbReference>
<evidence type="ECO:0000313" key="8">
    <source>
        <dbReference type="Proteomes" id="UP000515163"/>
    </source>
</evidence>
<dbReference type="SUPFAM" id="SSF56327">
    <property type="entry name" value="LDH C-terminal domain-like"/>
    <property type="match status" value="1"/>
</dbReference>
<keyword evidence="5" id="KW-0520">NAD</keyword>
<dbReference type="Proteomes" id="UP000515163">
    <property type="component" value="Unplaced"/>
</dbReference>
<dbReference type="GO" id="GO:0006108">
    <property type="term" value="P:malate metabolic process"/>
    <property type="evidence" value="ECO:0007669"/>
    <property type="project" value="InterPro"/>
</dbReference>
<feature type="domain" description="Lactate/malate dehydrogenase C-terminal" evidence="7">
    <location>
        <begin position="287"/>
        <end position="457"/>
    </location>
</feature>
<name>A0A6P8H8Y1_ACTTE</name>
<dbReference type="PANTHER" id="PTHR23382">
    <property type="entry name" value="MALATE DEHYDROGENASE"/>
    <property type="match status" value="1"/>
</dbReference>
<dbReference type="GO" id="GO:0030060">
    <property type="term" value="F:L-malate dehydrogenase (NAD+) activity"/>
    <property type="evidence" value="ECO:0007669"/>
    <property type="project" value="UniProtKB-EC"/>
</dbReference>
<protein>
    <recommendedName>
        <fullName evidence="3">Malate dehydrogenase, cytoplasmic</fullName>
        <ecNumber evidence="2">1.1.1.37</ecNumber>
    </recommendedName>
</protein>
<dbReference type="InterPro" id="IPR015955">
    <property type="entry name" value="Lactate_DH/Glyco_Ohase_4_C"/>
</dbReference>
<sequence length="461" mass="50624">MAKFVIAGSADCPFYAKAELLADELSLKLSDFKVHKIVKRPEEWEDWLRSTCDEKGWSHKGSPLIWRELVDRGGAGLLLGGCNEFLEMAQGYYGITSNKMSLKLINISKENFKTKQEIDAEEEERKKQINPLRVCVSGASSDIAYHMLGYLAQGEVFGLGQEVAITLLDHPDKLEILKGVAYEVQDCAWPLLRGVEYTSEPEVAFKDVSVAVLLDGATIPKASDHQEYLLANAKAFKQLGEVLEKQASKDVKVLVGGGPANSNTFIASKFAPSIPKSNFCALSRIEENKAKGLLAKKMNVRTAGIKDVIIWGNPGVNYFPDASVARVDGYDGAIWGPHIPGFMRSVPEMVHDNKWLTGELVENTKISNDSVKGAMLGGAAINTQLQDWLHGSQSEIFSLGVISEGWYDVPEGIVFSFPVKFDQGAWKVVEGLSVSEPLKTNILKIAKDIQEETTKIASQLT</sequence>
<dbReference type="Pfam" id="PF02866">
    <property type="entry name" value="Ldh_1_C"/>
    <property type="match status" value="1"/>
</dbReference>
<dbReference type="EC" id="1.1.1.37" evidence="2"/>
<dbReference type="KEGG" id="aten:116290043"/>
<organism evidence="8 9">
    <name type="scientific">Actinia tenebrosa</name>
    <name type="common">Australian red waratah sea anemone</name>
    <dbReference type="NCBI Taxonomy" id="6105"/>
    <lineage>
        <taxon>Eukaryota</taxon>
        <taxon>Metazoa</taxon>
        <taxon>Cnidaria</taxon>
        <taxon>Anthozoa</taxon>
        <taxon>Hexacorallia</taxon>
        <taxon>Actiniaria</taxon>
        <taxon>Actiniidae</taxon>
        <taxon>Actinia</taxon>
    </lineage>
</organism>
<evidence type="ECO:0000256" key="3">
    <source>
        <dbReference type="ARBA" id="ARBA00019899"/>
    </source>
</evidence>
<evidence type="ECO:0000256" key="2">
    <source>
        <dbReference type="ARBA" id="ARBA00012995"/>
    </source>
</evidence>
<dbReference type="OrthoDB" id="1510206at2759"/>
<comment type="similarity">
    <text evidence="1">Belongs to the LDH/MDH superfamily. MDH type 2 family.</text>
</comment>
<evidence type="ECO:0000259" key="6">
    <source>
        <dbReference type="Pfam" id="PF00056"/>
    </source>
</evidence>
<feature type="domain" description="Lactate/malate dehydrogenase N-terminal" evidence="6">
    <location>
        <begin position="133"/>
        <end position="279"/>
    </location>
</feature>
<accession>A0A6P8H8Y1</accession>
<keyword evidence="8" id="KW-1185">Reference proteome</keyword>
<evidence type="ECO:0000256" key="4">
    <source>
        <dbReference type="ARBA" id="ARBA00023002"/>
    </source>
</evidence>
<gene>
    <name evidence="9" type="primary">LOC116290043</name>
</gene>
<evidence type="ECO:0000256" key="5">
    <source>
        <dbReference type="ARBA" id="ARBA00023027"/>
    </source>
</evidence>
<evidence type="ECO:0000256" key="1">
    <source>
        <dbReference type="ARBA" id="ARBA00009613"/>
    </source>
</evidence>
<dbReference type="InterPro" id="IPR036291">
    <property type="entry name" value="NAD(P)-bd_dom_sf"/>
</dbReference>
<proteinExistence type="inferred from homology"/>
<dbReference type="InParanoid" id="A0A6P8H8Y1"/>
<dbReference type="InterPro" id="IPR001236">
    <property type="entry name" value="Lactate/malate_DH_N"/>
</dbReference>
<dbReference type="FunCoup" id="A0A6P8H8Y1">
    <property type="interactions" value="68"/>
</dbReference>
<evidence type="ECO:0000313" key="9">
    <source>
        <dbReference type="RefSeq" id="XP_031552879.1"/>
    </source>
</evidence>
<dbReference type="Pfam" id="PF00056">
    <property type="entry name" value="Ldh_1_N"/>
    <property type="match status" value="1"/>
</dbReference>
<dbReference type="InterPro" id="IPR022383">
    <property type="entry name" value="Lactate/malate_DH_C"/>
</dbReference>
<dbReference type="InterPro" id="IPR010945">
    <property type="entry name" value="Malate_DH_type2"/>
</dbReference>
<dbReference type="Gene3D" id="3.40.50.720">
    <property type="entry name" value="NAD(P)-binding Rossmann-like Domain"/>
    <property type="match status" value="1"/>
</dbReference>
<keyword evidence="4" id="KW-0560">Oxidoreductase</keyword>
<evidence type="ECO:0000259" key="7">
    <source>
        <dbReference type="Pfam" id="PF02866"/>
    </source>
</evidence>
<dbReference type="SUPFAM" id="SSF51735">
    <property type="entry name" value="NAD(P)-binding Rossmann-fold domains"/>
    <property type="match status" value="1"/>
</dbReference>
<dbReference type="GeneID" id="116290043"/>
<dbReference type="FunFam" id="3.40.50.720:FF:000010">
    <property type="entry name" value="Malate dehydrogenase"/>
    <property type="match status" value="1"/>
</dbReference>
<dbReference type="AlphaFoldDB" id="A0A6P8H8Y1"/>